<dbReference type="InterPro" id="IPR000673">
    <property type="entry name" value="Sig_transdc_resp-reg_Me-estase"/>
</dbReference>
<feature type="active site" evidence="4">
    <location>
        <position position="271"/>
    </location>
</feature>
<reference evidence="6 7" key="1">
    <citation type="submission" date="2006-03" db="EMBL/GenBank/DDBJ databases">
        <authorList>
            <person name="Pinhassi J."/>
            <person name="Pedros-Alio C."/>
            <person name="Ferriera S."/>
            <person name="Johnson J."/>
            <person name="Kravitz S."/>
            <person name="Halpern A."/>
            <person name="Remington K."/>
            <person name="Beeson K."/>
            <person name="Tran B."/>
            <person name="Rogers Y.-H."/>
            <person name="Friedman R."/>
            <person name="Venter J.C."/>
        </authorList>
    </citation>
    <scope>NUCLEOTIDE SEQUENCE [LARGE SCALE GENOMIC DNA]</scope>
    <source>
        <strain evidence="6 7">RED65</strain>
    </source>
</reference>
<dbReference type="PANTHER" id="PTHR42872">
    <property type="entry name" value="PROTEIN-GLUTAMATE METHYLESTERASE/PROTEIN-GLUTAMINE GLUTAMINASE"/>
    <property type="match status" value="1"/>
</dbReference>
<feature type="active site" evidence="4">
    <location>
        <position position="153"/>
    </location>
</feature>
<proteinExistence type="predicted"/>
<gene>
    <name evidence="6" type="ORF">RED65_07344</name>
</gene>
<dbReference type="HOGENOM" id="CLU_064504_0_0_6"/>
<feature type="domain" description="CheB-type methylesterase" evidence="5">
    <location>
        <begin position="138"/>
        <end position="329"/>
    </location>
</feature>
<name>Q1MZ04_9GAMM</name>
<sequence length="344" mass="37125">MTTALKLAVVAEDNLQQHRLRSALADFGCEVISLSARSLELKGIDHEVSAWLVDLREDDQLLEPFLDLEQPVLFGFEAAPSKQDKAYPKWEKRLYAKIKQLLGRDILSQSALSQDRLEAISQLEKRSESLPLPDKVAPNKGTVAENVWVIGSSLGGPEAVKEFLDSLPEGLPVGFVYGQHIDNQFVSVLANVLGRHSPFTLKVAEAGMRLNNGEVLIAPADKEITFIDGQVVLLDKPWPGPYGPSVDQLILNTHAAYPSAGVLIFSGMGNDGAEAVTCLQDKGISVFAQDSDSSASAAMPDACRETGSVSFSGNPSAMAQQLVQEILTRQMTHVSVDTSMNGAK</sequence>
<keyword evidence="7" id="KW-1185">Reference proteome</keyword>
<evidence type="ECO:0000256" key="2">
    <source>
        <dbReference type="ARBA" id="ARBA00039140"/>
    </source>
</evidence>
<protein>
    <recommendedName>
        <fullName evidence="2">protein-glutamate methylesterase</fullName>
        <ecNumber evidence="2">3.1.1.61</ecNumber>
    </recommendedName>
</protein>
<dbReference type="Proteomes" id="UP000004263">
    <property type="component" value="Unassembled WGS sequence"/>
</dbReference>
<dbReference type="RefSeq" id="WP_007016693.1">
    <property type="nucleotide sequence ID" value="NZ_AAQH01000021.1"/>
</dbReference>
<dbReference type="EC" id="3.1.1.61" evidence="2"/>
<organism evidence="6 7">
    <name type="scientific">Bermanella marisrubri</name>
    <dbReference type="NCBI Taxonomy" id="207949"/>
    <lineage>
        <taxon>Bacteria</taxon>
        <taxon>Pseudomonadati</taxon>
        <taxon>Pseudomonadota</taxon>
        <taxon>Gammaproteobacteria</taxon>
        <taxon>Oceanospirillales</taxon>
        <taxon>Oceanospirillaceae</taxon>
        <taxon>Bermanella</taxon>
    </lineage>
</organism>
<evidence type="ECO:0000256" key="1">
    <source>
        <dbReference type="ARBA" id="ARBA00022801"/>
    </source>
</evidence>
<feature type="active site" evidence="4">
    <location>
        <position position="180"/>
    </location>
</feature>
<dbReference type="GO" id="GO:0005737">
    <property type="term" value="C:cytoplasm"/>
    <property type="evidence" value="ECO:0007669"/>
    <property type="project" value="InterPro"/>
</dbReference>
<evidence type="ECO:0000259" key="5">
    <source>
        <dbReference type="PROSITE" id="PS50122"/>
    </source>
</evidence>
<dbReference type="Gene3D" id="3.40.50.180">
    <property type="entry name" value="Methylesterase CheB, C-terminal domain"/>
    <property type="match status" value="1"/>
</dbReference>
<dbReference type="GO" id="GO:0008984">
    <property type="term" value="F:protein-glutamate methylesterase activity"/>
    <property type="evidence" value="ECO:0007669"/>
    <property type="project" value="UniProtKB-EC"/>
</dbReference>
<evidence type="ECO:0000313" key="6">
    <source>
        <dbReference type="EMBL" id="EAT11224.1"/>
    </source>
</evidence>
<dbReference type="EMBL" id="AAQH01000021">
    <property type="protein sequence ID" value="EAT11224.1"/>
    <property type="molecule type" value="Genomic_DNA"/>
</dbReference>
<comment type="caution">
    <text evidence="6">The sequence shown here is derived from an EMBL/GenBank/DDBJ whole genome shotgun (WGS) entry which is preliminary data.</text>
</comment>
<dbReference type="Pfam" id="PF01339">
    <property type="entry name" value="CheB_methylest"/>
    <property type="match status" value="1"/>
</dbReference>
<keyword evidence="4" id="KW-0145">Chemotaxis</keyword>
<dbReference type="InterPro" id="IPR035909">
    <property type="entry name" value="CheB_C"/>
</dbReference>
<dbReference type="STRING" id="207949.RED65_07344"/>
<evidence type="ECO:0000256" key="3">
    <source>
        <dbReference type="ARBA" id="ARBA00048267"/>
    </source>
</evidence>
<dbReference type="SUPFAM" id="SSF52738">
    <property type="entry name" value="Methylesterase CheB, C-terminal domain"/>
    <property type="match status" value="1"/>
</dbReference>
<dbReference type="AlphaFoldDB" id="Q1MZ04"/>
<accession>Q1MZ04</accession>
<dbReference type="PROSITE" id="PS50122">
    <property type="entry name" value="CHEB"/>
    <property type="match status" value="1"/>
</dbReference>
<evidence type="ECO:0000313" key="7">
    <source>
        <dbReference type="Proteomes" id="UP000004263"/>
    </source>
</evidence>
<evidence type="ECO:0000256" key="4">
    <source>
        <dbReference type="PROSITE-ProRule" id="PRU00050"/>
    </source>
</evidence>
<keyword evidence="1 4" id="KW-0378">Hydrolase</keyword>
<dbReference type="PANTHER" id="PTHR42872:SF6">
    <property type="entry name" value="PROTEIN-GLUTAMATE METHYLESTERASE_PROTEIN-GLUTAMINE GLUTAMINASE"/>
    <property type="match status" value="1"/>
</dbReference>
<dbReference type="GO" id="GO:0000156">
    <property type="term" value="F:phosphorelay response regulator activity"/>
    <property type="evidence" value="ECO:0007669"/>
    <property type="project" value="InterPro"/>
</dbReference>
<dbReference type="GO" id="GO:0006935">
    <property type="term" value="P:chemotaxis"/>
    <property type="evidence" value="ECO:0007669"/>
    <property type="project" value="UniProtKB-UniRule"/>
</dbReference>
<comment type="catalytic activity">
    <reaction evidence="3">
        <text>[protein]-L-glutamate 5-O-methyl ester + H2O = L-glutamyl-[protein] + methanol + H(+)</text>
        <dbReference type="Rhea" id="RHEA:23236"/>
        <dbReference type="Rhea" id="RHEA-COMP:10208"/>
        <dbReference type="Rhea" id="RHEA-COMP:10311"/>
        <dbReference type="ChEBI" id="CHEBI:15377"/>
        <dbReference type="ChEBI" id="CHEBI:15378"/>
        <dbReference type="ChEBI" id="CHEBI:17790"/>
        <dbReference type="ChEBI" id="CHEBI:29973"/>
        <dbReference type="ChEBI" id="CHEBI:82795"/>
        <dbReference type="EC" id="3.1.1.61"/>
    </reaction>
</comment>